<dbReference type="GO" id="GO:0005524">
    <property type="term" value="F:ATP binding"/>
    <property type="evidence" value="ECO:0007669"/>
    <property type="project" value="UniProtKB-KW"/>
</dbReference>
<proteinExistence type="inferred from homology"/>
<evidence type="ECO:0000259" key="7">
    <source>
        <dbReference type="PROSITE" id="PS50163"/>
    </source>
</evidence>
<dbReference type="Gene3D" id="3.40.50.300">
    <property type="entry name" value="P-loop containing nucleotide triphosphate hydrolases"/>
    <property type="match status" value="2"/>
</dbReference>
<evidence type="ECO:0000313" key="9">
    <source>
        <dbReference type="Proteomes" id="UP001180020"/>
    </source>
</evidence>
<dbReference type="InterPro" id="IPR049428">
    <property type="entry name" value="RecA-like_N"/>
</dbReference>
<dbReference type="PANTHER" id="PTHR45900">
    <property type="entry name" value="RECA"/>
    <property type="match status" value="1"/>
</dbReference>
<sequence length="375" mass="41669">MSPEDRLVPAMVVVLLRGVLEDLELMSPYINERLGISMDACGSLLGHVAVTHRLKKVEGLLEYEMDPQYDDDGAMKKDALLFQALSQLSSEFSKESMLSLHRFASSRYASVIPTGSLKLDLALGIGGLPKGRMIEIYGKEASGKTTLALHVIKEAQKLGGYCAYLDVENAMDPSLAEAMDIFDSRKHGHAWRGPVPVSDTDTVGTGHGHMSDMPPTVSAEMGYIFAVRLRIARKALIRDEDEAIGINVSVQVMKNKLGPALKKAELDIKYGCGIRRESEVFEMACEHGIILKNDGYWIQGEFFEDKVEAEHYLAQNGVVLRILSKRVDGVKSRPERRRVVHQRSNGFTAANHALMRAMYGMCRRGVREREERSMG</sequence>
<comment type="caution">
    <text evidence="8">The sequence shown here is derived from an EMBL/GenBank/DDBJ whole genome shotgun (WGS) entry which is preliminary data.</text>
</comment>
<dbReference type="PROSITE" id="PS50163">
    <property type="entry name" value="RECA_3"/>
    <property type="match status" value="1"/>
</dbReference>
<comment type="similarity">
    <text evidence="1 5">Belongs to the RecA family.</text>
</comment>
<name>A0AAV9CYA8_ACOCL</name>
<dbReference type="InterPro" id="IPR027417">
    <property type="entry name" value="P-loop_NTPase"/>
</dbReference>
<feature type="domain" description="RecA family profile 2" evidence="7">
    <location>
        <begin position="204"/>
        <end position="279"/>
    </location>
</feature>
<keyword evidence="2 5" id="KW-0547">Nucleotide-binding</keyword>
<keyword evidence="3 5" id="KW-0067">ATP-binding</keyword>
<evidence type="ECO:0000256" key="2">
    <source>
        <dbReference type="ARBA" id="ARBA00022741"/>
    </source>
</evidence>
<dbReference type="EMBL" id="JAUJYO010000016">
    <property type="protein sequence ID" value="KAK1294223.1"/>
    <property type="molecule type" value="Genomic_DNA"/>
</dbReference>
<keyword evidence="9" id="KW-1185">Reference proteome</keyword>
<reference evidence="8" key="1">
    <citation type="journal article" date="2023" name="Nat. Commun.">
        <title>Diploid and tetraploid genomes of Acorus and the evolution of monocots.</title>
        <authorList>
            <person name="Ma L."/>
            <person name="Liu K.W."/>
            <person name="Li Z."/>
            <person name="Hsiao Y.Y."/>
            <person name="Qi Y."/>
            <person name="Fu T."/>
            <person name="Tang G.D."/>
            <person name="Zhang D."/>
            <person name="Sun W.H."/>
            <person name="Liu D.K."/>
            <person name="Li Y."/>
            <person name="Chen G.Z."/>
            <person name="Liu X.D."/>
            <person name="Liao X.Y."/>
            <person name="Jiang Y.T."/>
            <person name="Yu X."/>
            <person name="Hao Y."/>
            <person name="Huang J."/>
            <person name="Zhao X.W."/>
            <person name="Ke S."/>
            <person name="Chen Y.Y."/>
            <person name="Wu W.L."/>
            <person name="Hsu J.L."/>
            <person name="Lin Y.F."/>
            <person name="Huang M.D."/>
            <person name="Li C.Y."/>
            <person name="Huang L."/>
            <person name="Wang Z.W."/>
            <person name="Zhao X."/>
            <person name="Zhong W.Y."/>
            <person name="Peng D.H."/>
            <person name="Ahmad S."/>
            <person name="Lan S."/>
            <person name="Zhang J.S."/>
            <person name="Tsai W.C."/>
            <person name="Van de Peer Y."/>
            <person name="Liu Z.J."/>
        </authorList>
    </citation>
    <scope>NUCLEOTIDE SEQUENCE</scope>
    <source>
        <strain evidence="8">CP</strain>
    </source>
</reference>
<keyword evidence="4" id="KW-0233">DNA recombination</keyword>
<dbReference type="InterPro" id="IPR020588">
    <property type="entry name" value="RecA_ATP-bd"/>
</dbReference>
<gene>
    <name evidence="8" type="ORF">QJS10_CPA16g01122</name>
</gene>
<dbReference type="AlphaFoldDB" id="A0AAV9CYA8"/>
<dbReference type="InterPro" id="IPR013765">
    <property type="entry name" value="DNA_recomb/repair_RecA"/>
</dbReference>
<dbReference type="Pfam" id="PF00154">
    <property type="entry name" value="RecA_N"/>
    <property type="match status" value="2"/>
</dbReference>
<dbReference type="GO" id="GO:0006310">
    <property type="term" value="P:DNA recombination"/>
    <property type="evidence" value="ECO:0007669"/>
    <property type="project" value="UniProtKB-KW"/>
</dbReference>
<feature type="domain" description="RecA family profile 1" evidence="6">
    <location>
        <begin position="108"/>
        <end position="173"/>
    </location>
</feature>
<evidence type="ECO:0000256" key="5">
    <source>
        <dbReference type="RuleBase" id="RU003422"/>
    </source>
</evidence>
<dbReference type="GO" id="GO:0006281">
    <property type="term" value="P:DNA repair"/>
    <property type="evidence" value="ECO:0007669"/>
    <property type="project" value="InterPro"/>
</dbReference>
<organism evidence="8 9">
    <name type="scientific">Acorus calamus</name>
    <name type="common">Sweet flag</name>
    <dbReference type="NCBI Taxonomy" id="4465"/>
    <lineage>
        <taxon>Eukaryota</taxon>
        <taxon>Viridiplantae</taxon>
        <taxon>Streptophyta</taxon>
        <taxon>Embryophyta</taxon>
        <taxon>Tracheophyta</taxon>
        <taxon>Spermatophyta</taxon>
        <taxon>Magnoliopsida</taxon>
        <taxon>Liliopsida</taxon>
        <taxon>Acoraceae</taxon>
        <taxon>Acorus</taxon>
    </lineage>
</organism>
<evidence type="ECO:0000256" key="1">
    <source>
        <dbReference type="ARBA" id="ARBA00009391"/>
    </source>
</evidence>
<dbReference type="GO" id="GO:0140664">
    <property type="term" value="F:ATP-dependent DNA damage sensor activity"/>
    <property type="evidence" value="ECO:0007669"/>
    <property type="project" value="InterPro"/>
</dbReference>
<evidence type="ECO:0000259" key="6">
    <source>
        <dbReference type="PROSITE" id="PS50162"/>
    </source>
</evidence>
<evidence type="ECO:0000256" key="4">
    <source>
        <dbReference type="ARBA" id="ARBA00023172"/>
    </source>
</evidence>
<evidence type="ECO:0000313" key="8">
    <source>
        <dbReference type="EMBL" id="KAK1294223.1"/>
    </source>
</evidence>
<dbReference type="PROSITE" id="PS50162">
    <property type="entry name" value="RECA_2"/>
    <property type="match status" value="1"/>
</dbReference>
<dbReference type="SUPFAM" id="SSF52540">
    <property type="entry name" value="P-loop containing nucleoside triphosphate hydrolases"/>
    <property type="match status" value="1"/>
</dbReference>
<accession>A0AAV9CYA8</accession>
<dbReference type="GO" id="GO:0003697">
    <property type="term" value="F:single-stranded DNA binding"/>
    <property type="evidence" value="ECO:0007669"/>
    <property type="project" value="InterPro"/>
</dbReference>
<protein>
    <submittedName>
        <fullName evidence="8">Uncharacterized protein</fullName>
    </submittedName>
</protein>
<dbReference type="Proteomes" id="UP001180020">
    <property type="component" value="Unassembled WGS sequence"/>
</dbReference>
<dbReference type="InterPro" id="IPR020587">
    <property type="entry name" value="RecA_monomer-monomer_interface"/>
</dbReference>
<dbReference type="PANTHER" id="PTHR45900:SF4">
    <property type="entry name" value="DNA REPAIR PROTEIN RECA HOMOLOG 2, MITOCHONDRIAL"/>
    <property type="match status" value="1"/>
</dbReference>
<evidence type="ECO:0000256" key="3">
    <source>
        <dbReference type="ARBA" id="ARBA00022840"/>
    </source>
</evidence>
<reference evidence="8" key="2">
    <citation type="submission" date="2023-06" db="EMBL/GenBank/DDBJ databases">
        <authorList>
            <person name="Ma L."/>
            <person name="Liu K.-W."/>
            <person name="Li Z."/>
            <person name="Hsiao Y.-Y."/>
            <person name="Qi Y."/>
            <person name="Fu T."/>
            <person name="Tang G."/>
            <person name="Zhang D."/>
            <person name="Sun W.-H."/>
            <person name="Liu D.-K."/>
            <person name="Li Y."/>
            <person name="Chen G.-Z."/>
            <person name="Liu X.-D."/>
            <person name="Liao X.-Y."/>
            <person name="Jiang Y.-T."/>
            <person name="Yu X."/>
            <person name="Hao Y."/>
            <person name="Huang J."/>
            <person name="Zhao X.-W."/>
            <person name="Ke S."/>
            <person name="Chen Y.-Y."/>
            <person name="Wu W.-L."/>
            <person name="Hsu J.-L."/>
            <person name="Lin Y.-F."/>
            <person name="Huang M.-D."/>
            <person name="Li C.-Y."/>
            <person name="Huang L."/>
            <person name="Wang Z.-W."/>
            <person name="Zhao X."/>
            <person name="Zhong W.-Y."/>
            <person name="Peng D.-H."/>
            <person name="Ahmad S."/>
            <person name="Lan S."/>
            <person name="Zhang J.-S."/>
            <person name="Tsai W.-C."/>
            <person name="Van De Peer Y."/>
            <person name="Liu Z.-J."/>
        </authorList>
    </citation>
    <scope>NUCLEOTIDE SEQUENCE</scope>
    <source>
        <strain evidence="8">CP</strain>
        <tissue evidence="8">Leaves</tissue>
    </source>
</reference>
<dbReference type="PRINTS" id="PR00142">
    <property type="entry name" value="RECA"/>
</dbReference>